<organism evidence="3 4">
    <name type="scientific">Promicromonospora vindobonensis</name>
    <dbReference type="NCBI Taxonomy" id="195748"/>
    <lineage>
        <taxon>Bacteria</taxon>
        <taxon>Bacillati</taxon>
        <taxon>Actinomycetota</taxon>
        <taxon>Actinomycetes</taxon>
        <taxon>Micrococcales</taxon>
        <taxon>Promicromonosporaceae</taxon>
        <taxon>Promicromonospora</taxon>
    </lineage>
</organism>
<dbReference type="RefSeq" id="WP_377181155.1">
    <property type="nucleotide sequence ID" value="NZ_JBHUOG010000001.1"/>
</dbReference>
<evidence type="ECO:0000256" key="2">
    <source>
        <dbReference type="SAM" id="Phobius"/>
    </source>
</evidence>
<keyword evidence="2" id="KW-0812">Transmembrane</keyword>
<feature type="compositionally biased region" description="Polar residues" evidence="1">
    <location>
        <begin position="55"/>
        <end position="70"/>
    </location>
</feature>
<keyword evidence="2" id="KW-1133">Transmembrane helix</keyword>
<gene>
    <name evidence="3" type="ORF">ACFS27_06530</name>
</gene>
<feature type="transmembrane region" description="Helical" evidence="2">
    <location>
        <begin position="136"/>
        <end position="157"/>
    </location>
</feature>
<evidence type="ECO:0008006" key="5">
    <source>
        <dbReference type="Google" id="ProtNLM"/>
    </source>
</evidence>
<feature type="transmembrane region" description="Helical" evidence="2">
    <location>
        <begin position="375"/>
        <end position="397"/>
    </location>
</feature>
<proteinExistence type="predicted"/>
<protein>
    <recommendedName>
        <fullName evidence="5">Glycerophosphoryl diester phosphodiesterase family protein</fullName>
    </recommendedName>
</protein>
<dbReference type="Pfam" id="PF24400">
    <property type="entry name" value="DUF7544"/>
    <property type="match status" value="1"/>
</dbReference>
<evidence type="ECO:0000256" key="1">
    <source>
        <dbReference type="SAM" id="MobiDB-lite"/>
    </source>
</evidence>
<evidence type="ECO:0000313" key="3">
    <source>
        <dbReference type="EMBL" id="MFD2793199.1"/>
    </source>
</evidence>
<evidence type="ECO:0000313" key="4">
    <source>
        <dbReference type="Proteomes" id="UP001597479"/>
    </source>
</evidence>
<feature type="compositionally biased region" description="Low complexity" evidence="1">
    <location>
        <begin position="77"/>
        <end position="86"/>
    </location>
</feature>
<feature type="region of interest" description="Disordered" evidence="1">
    <location>
        <begin position="1"/>
        <end position="86"/>
    </location>
</feature>
<feature type="transmembrane region" description="Helical" evidence="2">
    <location>
        <begin position="197"/>
        <end position="220"/>
    </location>
</feature>
<comment type="caution">
    <text evidence="3">The sequence shown here is derived from an EMBL/GenBank/DDBJ whole genome shotgun (WGS) entry which is preliminary data.</text>
</comment>
<feature type="transmembrane region" description="Helical" evidence="2">
    <location>
        <begin position="241"/>
        <end position="270"/>
    </location>
</feature>
<dbReference type="Proteomes" id="UP001597479">
    <property type="component" value="Unassembled WGS sequence"/>
</dbReference>
<feature type="transmembrane region" description="Helical" evidence="2">
    <location>
        <begin position="276"/>
        <end position="296"/>
    </location>
</feature>
<reference evidence="4" key="1">
    <citation type="journal article" date="2019" name="Int. J. Syst. Evol. Microbiol.">
        <title>The Global Catalogue of Microorganisms (GCM) 10K type strain sequencing project: providing services to taxonomists for standard genome sequencing and annotation.</title>
        <authorList>
            <consortium name="The Broad Institute Genomics Platform"/>
            <consortium name="The Broad Institute Genome Sequencing Center for Infectious Disease"/>
            <person name="Wu L."/>
            <person name="Ma J."/>
        </authorList>
    </citation>
    <scope>NUCLEOTIDE SEQUENCE [LARGE SCALE GENOMIC DNA]</scope>
    <source>
        <strain evidence="4">CCM 7044</strain>
    </source>
</reference>
<feature type="transmembrane region" description="Helical" evidence="2">
    <location>
        <begin position="328"/>
        <end position="355"/>
    </location>
</feature>
<accession>A0ABW5VQH1</accession>
<keyword evidence="4" id="KW-1185">Reference proteome</keyword>
<dbReference type="InterPro" id="IPR055966">
    <property type="entry name" value="DUF7544"/>
</dbReference>
<keyword evidence="2" id="KW-0472">Membrane</keyword>
<sequence>MTTPESAPDQPAQPTPPQSGGSQPAGWGEPPRYGQYAPGYDPAAPPAQDQPQYGTPQYGTPQYGTPQYGTPQYGAPQGEQAAQYGQSQYGQYSPYSSQVPGYRPPADKPGIVPLRPLSLGELYDGAFGAVRHNPGVTLGLTAIIVVVAVAIGTLVSIPLTTLFTDLFADLFAEIGSDPAFDDLGFTQDVLGVTYGSLLGTSLLLMLATPLAMGVMAVSVSDSVIGRKISVSAAWRRVGKRAWFLIGFSLLSTVAVLVAYAVAVGIVAALFVVDPTLGLIGLFLVLAALVVVGVWVFTRLLLVPPALAVEGGGFWTTVRRAWRLTRGTFWRVLGIYLLTSLILGIIGQVVAFPIGMVMGLFMATANSAALAASYGITYVITGGMSVLFLGGVIALLYIDTRMRREGLDVQLQTAAATAADQ</sequence>
<feature type="compositionally biased region" description="Low complexity" evidence="1">
    <location>
        <begin position="18"/>
        <end position="54"/>
    </location>
</feature>
<name>A0ABW5VQH1_9MICO</name>
<dbReference type="EMBL" id="JBHUOG010000001">
    <property type="protein sequence ID" value="MFD2793199.1"/>
    <property type="molecule type" value="Genomic_DNA"/>
</dbReference>